<feature type="region of interest" description="Disordered" evidence="8">
    <location>
        <begin position="274"/>
        <end position="303"/>
    </location>
</feature>
<sequence>MITPRAPLLFSLFRHSVPNTRCSYFRNHVDLQNFYSQYLRSFVSSSRSEEHGEITTSPGETLIPMEGVHTIVNSENLSNYSAQNTAKEDFSGKKNWTGTIDTQALIDALSLQFTTAQAEALVVVMQDIVREKLSTGVISKQQIDTDSQMLKARCHEIRLDLQIQQSKNATARKALHERCTNEIQSTIEKLRDGVDMLQSDARMRLSLFKSENREELSKIDSSVHHENSQLALQISDIKTFMEGVKVRLMFKFTIFLIFALLALVLEKNIKKSRLDTPSKRPSVESSNGSSQPDVLPTTDELLL</sequence>
<protein>
    <recommendedName>
        <fullName evidence="12">DUF1640 domain-containing protein</fullName>
    </recommendedName>
</protein>
<feature type="transmembrane region" description="Helical" evidence="9">
    <location>
        <begin position="248"/>
        <end position="265"/>
    </location>
</feature>
<dbReference type="Pfam" id="PF07798">
    <property type="entry name" value="CCDC90-like"/>
    <property type="match status" value="1"/>
</dbReference>
<evidence type="ECO:0000256" key="6">
    <source>
        <dbReference type="ARBA" id="ARBA00023128"/>
    </source>
</evidence>
<dbReference type="RefSeq" id="XP_013239064.1">
    <property type="nucleotide sequence ID" value="XM_013383610.1"/>
</dbReference>
<keyword evidence="11" id="KW-1185">Reference proteome</keyword>
<evidence type="ECO:0000313" key="10">
    <source>
        <dbReference type="EMBL" id="KGG52637.1"/>
    </source>
</evidence>
<keyword evidence="7 9" id="KW-0472">Membrane</keyword>
<dbReference type="PANTHER" id="PTHR14360">
    <property type="entry name" value="PROTEIN FMP32, MITOCHONDRIAL"/>
    <property type="match status" value="1"/>
</dbReference>
<dbReference type="Proteomes" id="UP000029725">
    <property type="component" value="Unassembled WGS sequence"/>
</dbReference>
<dbReference type="InterPro" id="IPR024461">
    <property type="entry name" value="CCDC90-like"/>
</dbReference>
<dbReference type="GO" id="GO:0005739">
    <property type="term" value="C:mitochondrion"/>
    <property type="evidence" value="ECO:0007669"/>
    <property type="project" value="UniProtKB-SubCell"/>
</dbReference>
<accession>A0A098VUI4</accession>
<proteinExistence type="predicted"/>
<comment type="caution">
    <text evidence="10">The sequence shown here is derived from an EMBL/GenBank/DDBJ whole genome shotgun (WGS) entry which is preliminary data.</text>
</comment>
<dbReference type="VEuPathDB" id="MicrosporidiaDB:DI09_14p200"/>
<evidence type="ECO:0000256" key="7">
    <source>
        <dbReference type="ARBA" id="ARBA00023136"/>
    </source>
</evidence>
<evidence type="ECO:0000256" key="1">
    <source>
        <dbReference type="ARBA" id="ARBA00004173"/>
    </source>
</evidence>
<keyword evidence="4 9" id="KW-1133">Transmembrane helix</keyword>
<dbReference type="AlphaFoldDB" id="A0A098VUI4"/>
<evidence type="ECO:0000256" key="2">
    <source>
        <dbReference type="ARBA" id="ARBA00004370"/>
    </source>
</evidence>
<keyword evidence="3 9" id="KW-0812">Transmembrane</keyword>
<evidence type="ECO:0000256" key="5">
    <source>
        <dbReference type="ARBA" id="ARBA00023054"/>
    </source>
</evidence>
<reference evidence="10 11" key="1">
    <citation type="submission" date="2014-04" db="EMBL/GenBank/DDBJ databases">
        <title>A new species of microsporidia sheds light on the evolution of extreme parasitism.</title>
        <authorList>
            <person name="Haag K.L."/>
            <person name="James T.Y."/>
            <person name="Larsson R."/>
            <person name="Schaer T.M."/>
            <person name="Refardt D."/>
            <person name="Pombert J.-F."/>
            <person name="Ebert D."/>
        </authorList>
    </citation>
    <scope>NUCLEOTIDE SEQUENCE [LARGE SCALE GENOMIC DNA]</scope>
    <source>
        <strain evidence="10 11">UGP3</strain>
        <tissue evidence="10">Spores</tissue>
    </source>
</reference>
<keyword evidence="5" id="KW-0175">Coiled coil</keyword>
<feature type="compositionally biased region" description="Polar residues" evidence="8">
    <location>
        <begin position="283"/>
        <end position="292"/>
    </location>
</feature>
<evidence type="ECO:0000256" key="4">
    <source>
        <dbReference type="ARBA" id="ARBA00022989"/>
    </source>
</evidence>
<dbReference type="EMBL" id="JMKJ01000055">
    <property type="protein sequence ID" value="KGG52637.1"/>
    <property type="molecule type" value="Genomic_DNA"/>
</dbReference>
<gene>
    <name evidence="10" type="ORF">DI09_14p200</name>
</gene>
<name>A0A098VUI4_9MICR</name>
<evidence type="ECO:0000256" key="8">
    <source>
        <dbReference type="SAM" id="MobiDB-lite"/>
    </source>
</evidence>
<evidence type="ECO:0000313" key="11">
    <source>
        <dbReference type="Proteomes" id="UP000029725"/>
    </source>
</evidence>
<dbReference type="GO" id="GO:0016020">
    <property type="term" value="C:membrane"/>
    <property type="evidence" value="ECO:0007669"/>
    <property type="project" value="UniProtKB-SubCell"/>
</dbReference>
<evidence type="ECO:0000256" key="3">
    <source>
        <dbReference type="ARBA" id="ARBA00022692"/>
    </source>
</evidence>
<keyword evidence="6" id="KW-0496">Mitochondrion</keyword>
<dbReference type="HOGENOM" id="CLU_918556_0_0_1"/>
<comment type="subcellular location">
    <subcellularLocation>
        <location evidence="2">Membrane</location>
    </subcellularLocation>
    <subcellularLocation>
        <location evidence="1">Mitochondrion</location>
    </subcellularLocation>
</comment>
<evidence type="ECO:0008006" key="12">
    <source>
        <dbReference type="Google" id="ProtNLM"/>
    </source>
</evidence>
<dbReference type="GeneID" id="25258474"/>
<dbReference type="PANTHER" id="PTHR14360:SF1">
    <property type="entry name" value="PROTEIN FMP32, MITOCHONDRIAL"/>
    <property type="match status" value="1"/>
</dbReference>
<evidence type="ECO:0000256" key="9">
    <source>
        <dbReference type="SAM" id="Phobius"/>
    </source>
</evidence>
<organism evidence="10 11">
    <name type="scientific">Mitosporidium daphniae</name>
    <dbReference type="NCBI Taxonomy" id="1485682"/>
    <lineage>
        <taxon>Eukaryota</taxon>
        <taxon>Fungi</taxon>
        <taxon>Fungi incertae sedis</taxon>
        <taxon>Microsporidia</taxon>
        <taxon>Mitosporidium</taxon>
    </lineage>
</organism>